<reference evidence="2 3" key="1">
    <citation type="journal article" date="2019" name="Int. J. Syst. Evol. Microbiol.">
        <title>The Global Catalogue of Microorganisms (GCM) 10K type strain sequencing project: providing services to taxonomists for standard genome sequencing and annotation.</title>
        <authorList>
            <consortium name="The Broad Institute Genomics Platform"/>
            <consortium name="The Broad Institute Genome Sequencing Center for Infectious Disease"/>
            <person name="Wu L."/>
            <person name="Ma J."/>
        </authorList>
    </citation>
    <scope>NUCLEOTIDE SEQUENCE [LARGE SCALE GENOMIC DNA]</scope>
    <source>
        <strain evidence="2 3">GX26</strain>
    </source>
</reference>
<sequence>MNPLSSLKRLLGRGANADATAPGANADAGEDASRPRDLAAAFVDAHPDATLDYTPESLHALDDIADEVAADLAAATDQDAGSGDATETDDVEALNETVRRMGAYLGETFVRAYDGEWTFDDSAGWVVELPATHRGQPLVLTVPSVLGDVVEGESSFAVVHDVFASELDAETPELAAEDAFEDEADPREEPAPADVVAAFDRLAAEFAAEHDALDFTPGSLGALDDIARRDRESDADAVAFDPDVDDVDLSVRGRTDAIAGYFAGVVRTHHTAEYRGELAETLVVEGATRQATLEPRAIAAAAAADETSFETLYANLSEDLGLGGN</sequence>
<name>A0ABD5VMM8_9EURY</name>
<dbReference type="RefSeq" id="WP_336352214.1">
    <property type="nucleotide sequence ID" value="NZ_JAZAQL010000005.1"/>
</dbReference>
<organism evidence="2 3">
    <name type="scientific">Halorubellus litoreus</name>
    <dbReference type="NCBI Taxonomy" id="755308"/>
    <lineage>
        <taxon>Archaea</taxon>
        <taxon>Methanobacteriati</taxon>
        <taxon>Methanobacteriota</taxon>
        <taxon>Stenosarchaea group</taxon>
        <taxon>Halobacteria</taxon>
        <taxon>Halobacteriales</taxon>
        <taxon>Halorubellaceae</taxon>
        <taxon>Halorubellus</taxon>
    </lineage>
</organism>
<evidence type="ECO:0000313" key="2">
    <source>
        <dbReference type="EMBL" id="MFC6955286.1"/>
    </source>
</evidence>
<accession>A0ABD5VMM8</accession>
<keyword evidence="3" id="KW-1185">Reference proteome</keyword>
<feature type="compositionally biased region" description="Low complexity" evidence="1">
    <location>
        <begin position="14"/>
        <end position="27"/>
    </location>
</feature>
<proteinExistence type="predicted"/>
<protein>
    <submittedName>
        <fullName evidence="2">Uncharacterized protein</fullName>
    </submittedName>
</protein>
<evidence type="ECO:0000313" key="3">
    <source>
        <dbReference type="Proteomes" id="UP001596395"/>
    </source>
</evidence>
<gene>
    <name evidence="2" type="ORF">ACFQGB_20685</name>
</gene>
<evidence type="ECO:0000256" key="1">
    <source>
        <dbReference type="SAM" id="MobiDB-lite"/>
    </source>
</evidence>
<dbReference type="AlphaFoldDB" id="A0ABD5VMM8"/>
<dbReference type="EMBL" id="JBHSXN010000005">
    <property type="protein sequence ID" value="MFC6955286.1"/>
    <property type="molecule type" value="Genomic_DNA"/>
</dbReference>
<comment type="caution">
    <text evidence="2">The sequence shown here is derived from an EMBL/GenBank/DDBJ whole genome shotgun (WGS) entry which is preliminary data.</text>
</comment>
<feature type="region of interest" description="Disordered" evidence="1">
    <location>
        <begin position="1"/>
        <end position="35"/>
    </location>
</feature>
<dbReference type="Proteomes" id="UP001596395">
    <property type="component" value="Unassembled WGS sequence"/>
</dbReference>